<dbReference type="PANTHER" id="PTHR40980:SF3">
    <property type="entry name" value="TONB-DEPENDENT RECEPTOR-LIKE BETA-BARREL DOMAIN-CONTAINING PROTEIN"/>
    <property type="match status" value="1"/>
</dbReference>
<dbReference type="Gene3D" id="2.170.130.10">
    <property type="entry name" value="TonB-dependent receptor, plug domain"/>
    <property type="match status" value="1"/>
</dbReference>
<dbReference type="Pfam" id="PF00593">
    <property type="entry name" value="TonB_dep_Rec_b-barrel"/>
    <property type="match status" value="1"/>
</dbReference>
<dbReference type="NCBIfam" id="TIGR01782">
    <property type="entry name" value="TonB-Xanth-Caul"/>
    <property type="match status" value="1"/>
</dbReference>
<keyword evidence="2 4" id="KW-0472">Membrane</keyword>
<dbReference type="InterPro" id="IPR036942">
    <property type="entry name" value="Beta-barrel_TonB_sf"/>
</dbReference>
<evidence type="ECO:0000256" key="4">
    <source>
        <dbReference type="RuleBase" id="RU003357"/>
    </source>
</evidence>
<dbReference type="InterPro" id="IPR000531">
    <property type="entry name" value="Beta-barrel_TonB"/>
</dbReference>
<keyword evidence="3" id="KW-0998">Cell outer membrane</keyword>
<evidence type="ECO:0000313" key="8">
    <source>
        <dbReference type="Proteomes" id="UP000275281"/>
    </source>
</evidence>
<dbReference type="OrthoDB" id="8727862at2"/>
<sequence>MSRKFQKSALHVAICGVFATTFTATGVAQEQTQSRSADDEAIETIEVRGIRNSIASAQELKRLADTVKDVITATDIGALPDKSVTEALQRVPGVTIERFAASDDPKHYADEGTGVLVRGLDRVRSEINGRDAFSANPNGGLSYEDFPAELLGAVEVVKNQTADLISGGIAGTVNLITRKPFDSDEQLFAYGLKANRGDYREETTPSFNALFSDNWDTNSGKFGVLVAGSRSEFRTRGDGFGLGNYHSRGPLPIASYDEWGTPQVTRVAGSFDGPCVPNAAPWSGCGDVVANQYTQEDADAFVPLYEGEAVEGQPDGETWYTPAAITLSTAENNRKREGLTASLQWESNDERTLVTLEHIHSNASLEWKERVFFNGERGFIPAVPNGIKWFDDAENGRPVTVDNNGYLTSGVGNLTTTDYNTLFSSRYNFNESKIDDTSINIRFNATDALTVYFDYQHIRSEQTISNYGIGAAIRGGADSITHAPFFLDLRGSTPSVEFLSETISNPPAVPENTHPVTSVYSALPQEEANDADADSYQLDIEYVLERGMFTKIQAGLYYSEKSLIVRNTEYEGWQALAARWDATEAFRTSPQVAPELFDRVDFADHYDGKTVMGPHTSFLFPSMEMTQNFNQTLREGCGKYWAEGRAFDQSGNCALPYEDMTDRVEGAFASRHISKNNTQRTEFYIRADFEADISENVYLSGNLGLRSVDYELKSTGAITLPTPDARGPVDGPVYQIMQSQYTQFFNLASGRADFDTSTHDYSTLLPSLNLNFGIYDDFVVRIGASKGLYYPNLLDSRNRMFVTLDYDTVLQDPTQARDDQTNPVVDLTNFEVTGNASNPNLDPEESTSFDLSGEWYFADTGAVTVGVFHKELEGIIRNRSFAASIDNIPVSAYGPNNTGSGTIRGYELSYTQFYDMLPGAWSGLGLQFNYTYIDQDGLEDPNDNPAVESRFADGTLLEPDGRNSFRQFMNLPLVGYSDQNFNIVGMYEYAGISARLAYTWRSEYLLALREATEFVPVYSEAQGLMDASIYYSLSDNLRVGFEVSNLLGEDTKTKYQQNQEGTLTNAFTFTTDRRYAISIRGTF</sequence>
<evidence type="ECO:0000256" key="2">
    <source>
        <dbReference type="ARBA" id="ARBA00023136"/>
    </source>
</evidence>
<evidence type="ECO:0000313" key="7">
    <source>
        <dbReference type="EMBL" id="RPJ66507.1"/>
    </source>
</evidence>
<evidence type="ECO:0000259" key="5">
    <source>
        <dbReference type="Pfam" id="PF00593"/>
    </source>
</evidence>
<feature type="domain" description="TonB-dependent receptor-like beta-barrel" evidence="5">
    <location>
        <begin position="520"/>
        <end position="1046"/>
    </location>
</feature>
<accession>A0A3N5XZ21</accession>
<dbReference type="Gene3D" id="2.40.170.20">
    <property type="entry name" value="TonB-dependent receptor, beta-barrel domain"/>
    <property type="match status" value="1"/>
</dbReference>
<dbReference type="PANTHER" id="PTHR40980">
    <property type="entry name" value="PLUG DOMAIN-CONTAINING PROTEIN"/>
    <property type="match status" value="1"/>
</dbReference>
<dbReference type="AlphaFoldDB" id="A0A3N5XZ21"/>
<comment type="similarity">
    <text evidence="4">Belongs to the TonB-dependent receptor family.</text>
</comment>
<evidence type="ECO:0000259" key="6">
    <source>
        <dbReference type="Pfam" id="PF07715"/>
    </source>
</evidence>
<dbReference type="InterPro" id="IPR010104">
    <property type="entry name" value="TonB_rcpt_bac"/>
</dbReference>
<keyword evidence="8" id="KW-1185">Reference proteome</keyword>
<evidence type="ECO:0000256" key="1">
    <source>
        <dbReference type="ARBA" id="ARBA00004442"/>
    </source>
</evidence>
<organism evidence="7 8">
    <name type="scientific">Alteromonas sediminis</name>
    <dbReference type="NCBI Taxonomy" id="2259342"/>
    <lineage>
        <taxon>Bacteria</taxon>
        <taxon>Pseudomonadati</taxon>
        <taxon>Pseudomonadota</taxon>
        <taxon>Gammaproteobacteria</taxon>
        <taxon>Alteromonadales</taxon>
        <taxon>Alteromonadaceae</taxon>
        <taxon>Alteromonas/Salinimonas group</taxon>
        <taxon>Alteromonas</taxon>
    </lineage>
</organism>
<feature type="domain" description="TonB-dependent receptor plug" evidence="6">
    <location>
        <begin position="68"/>
        <end position="172"/>
    </location>
</feature>
<comment type="caution">
    <text evidence="7">The sequence shown here is derived from an EMBL/GenBank/DDBJ whole genome shotgun (WGS) entry which is preliminary data.</text>
</comment>
<dbReference type="SUPFAM" id="SSF56935">
    <property type="entry name" value="Porins"/>
    <property type="match status" value="1"/>
</dbReference>
<reference evidence="7 8" key="1">
    <citation type="submission" date="2018-11" db="EMBL/GenBank/DDBJ databases">
        <authorList>
            <person name="Ye M.-Q."/>
            <person name="Du Z.-J."/>
        </authorList>
    </citation>
    <scope>NUCLEOTIDE SEQUENCE [LARGE SCALE GENOMIC DNA]</scope>
    <source>
        <strain evidence="7 8">U0105</strain>
    </source>
</reference>
<dbReference type="RefSeq" id="WP_124027865.1">
    <property type="nucleotide sequence ID" value="NZ_JBHRSN010000006.1"/>
</dbReference>
<proteinExistence type="inferred from homology"/>
<gene>
    <name evidence="7" type="ORF">DRW07_10475</name>
</gene>
<dbReference type="GO" id="GO:0009279">
    <property type="term" value="C:cell outer membrane"/>
    <property type="evidence" value="ECO:0007669"/>
    <property type="project" value="UniProtKB-SubCell"/>
</dbReference>
<keyword evidence="4" id="KW-0798">TonB box</keyword>
<name>A0A3N5XZ21_9ALTE</name>
<dbReference type="EMBL" id="RPOK01000003">
    <property type="protein sequence ID" value="RPJ66507.1"/>
    <property type="molecule type" value="Genomic_DNA"/>
</dbReference>
<evidence type="ECO:0000256" key="3">
    <source>
        <dbReference type="ARBA" id="ARBA00023237"/>
    </source>
</evidence>
<keyword evidence="7" id="KW-0675">Receptor</keyword>
<protein>
    <submittedName>
        <fullName evidence="7">TonB-dependent receptor</fullName>
    </submittedName>
</protein>
<dbReference type="InterPro" id="IPR012910">
    <property type="entry name" value="Plug_dom"/>
</dbReference>
<comment type="subcellular location">
    <subcellularLocation>
        <location evidence="1 4">Cell outer membrane</location>
    </subcellularLocation>
</comment>
<dbReference type="Pfam" id="PF07715">
    <property type="entry name" value="Plug"/>
    <property type="match status" value="1"/>
</dbReference>
<dbReference type="Proteomes" id="UP000275281">
    <property type="component" value="Unassembled WGS sequence"/>
</dbReference>
<dbReference type="InterPro" id="IPR037066">
    <property type="entry name" value="Plug_dom_sf"/>
</dbReference>